<feature type="domain" description="DUF5979" evidence="10">
    <location>
        <begin position="384"/>
        <end position="515"/>
    </location>
</feature>
<feature type="compositionally biased region" description="Low complexity" evidence="6">
    <location>
        <begin position="540"/>
        <end position="562"/>
    </location>
</feature>
<feature type="compositionally biased region" description="Pro residues" evidence="6">
    <location>
        <begin position="524"/>
        <end position="539"/>
    </location>
</feature>
<dbReference type="InterPro" id="IPR011252">
    <property type="entry name" value="Fibrogen-bd_dom1"/>
</dbReference>
<feature type="domain" description="SDR-like Ig" evidence="9">
    <location>
        <begin position="73"/>
        <end position="155"/>
    </location>
</feature>
<dbReference type="Gene3D" id="2.60.40.1280">
    <property type="match status" value="1"/>
</dbReference>
<keyword evidence="5" id="KW-0572">Peptidoglycan-anchor</keyword>
<dbReference type="STRING" id="1278298.GCA_000428685_01095"/>
<dbReference type="InterPro" id="IPR046022">
    <property type="entry name" value="DUF5979"/>
</dbReference>
<evidence type="ECO:0000256" key="6">
    <source>
        <dbReference type="SAM" id="MobiDB-lite"/>
    </source>
</evidence>
<evidence type="ECO:0000256" key="5">
    <source>
        <dbReference type="ARBA" id="ARBA00023088"/>
    </source>
</evidence>
<keyword evidence="7" id="KW-1133">Transmembrane helix</keyword>
<dbReference type="AlphaFoldDB" id="A0A3S4TAT2"/>
<dbReference type="InterPro" id="IPR041171">
    <property type="entry name" value="SDR_Ig"/>
</dbReference>
<organism evidence="12 13">
    <name type="scientific">Actinomyces slackii</name>
    <dbReference type="NCBI Taxonomy" id="52774"/>
    <lineage>
        <taxon>Bacteria</taxon>
        <taxon>Bacillati</taxon>
        <taxon>Actinomycetota</taxon>
        <taxon>Actinomycetes</taxon>
        <taxon>Actinomycetales</taxon>
        <taxon>Actinomycetaceae</taxon>
        <taxon>Actinomyces</taxon>
    </lineage>
</organism>
<evidence type="ECO:0000313" key="13">
    <source>
        <dbReference type="Proteomes" id="UP000276899"/>
    </source>
</evidence>
<dbReference type="RefSeq" id="WP_126412032.1">
    <property type="nucleotide sequence ID" value="NZ_CBCRWE010000032.1"/>
</dbReference>
<feature type="chain" id="PRO_5018613309" evidence="8">
    <location>
        <begin position="39"/>
        <end position="598"/>
    </location>
</feature>
<evidence type="ECO:0000256" key="2">
    <source>
        <dbReference type="ARBA" id="ARBA00022512"/>
    </source>
</evidence>
<reference evidence="12 13" key="1">
    <citation type="submission" date="2018-12" db="EMBL/GenBank/DDBJ databases">
        <authorList>
            <consortium name="Pathogen Informatics"/>
        </authorList>
    </citation>
    <scope>NUCLEOTIDE SEQUENCE [LARGE SCALE GENOMIC DNA]</scope>
    <source>
        <strain evidence="12 13">NCTC11923</strain>
    </source>
</reference>
<accession>A0A3S4TAT2</accession>
<evidence type="ECO:0000259" key="11">
    <source>
        <dbReference type="Pfam" id="PF25548"/>
    </source>
</evidence>
<feature type="domain" description="DUF7926" evidence="11">
    <location>
        <begin position="199"/>
        <end position="379"/>
    </location>
</feature>
<protein>
    <submittedName>
        <fullName evidence="12">Uncharacterized protein</fullName>
    </submittedName>
</protein>
<keyword evidence="4 8" id="KW-0732">Signal</keyword>
<gene>
    <name evidence="12" type="ORF">NCTC11923_00142</name>
</gene>
<keyword evidence="13" id="KW-1185">Reference proteome</keyword>
<evidence type="ECO:0000256" key="3">
    <source>
        <dbReference type="ARBA" id="ARBA00022525"/>
    </source>
</evidence>
<dbReference type="Proteomes" id="UP000276899">
    <property type="component" value="Chromosome"/>
</dbReference>
<comment type="subcellular location">
    <subcellularLocation>
        <location evidence="1">Secreted</location>
        <location evidence="1">Cell wall</location>
        <topology evidence="1">Peptidoglycan-anchor</topology>
    </subcellularLocation>
</comment>
<dbReference type="Pfam" id="PF25548">
    <property type="entry name" value="DUF7926"/>
    <property type="match status" value="1"/>
</dbReference>
<evidence type="ECO:0000313" key="12">
    <source>
        <dbReference type="EMBL" id="VEG73537.1"/>
    </source>
</evidence>
<dbReference type="SUPFAM" id="SSF49401">
    <property type="entry name" value="Bacterial adhesins"/>
    <property type="match status" value="1"/>
</dbReference>
<name>A0A3S4TAT2_9ACTO</name>
<dbReference type="InterPro" id="IPR008966">
    <property type="entry name" value="Adhesion_dom_sf"/>
</dbReference>
<keyword evidence="3" id="KW-0964">Secreted</keyword>
<keyword evidence="7" id="KW-0472">Membrane</keyword>
<dbReference type="EMBL" id="LR134363">
    <property type="protein sequence ID" value="VEG73537.1"/>
    <property type="molecule type" value="Genomic_DNA"/>
</dbReference>
<dbReference type="GO" id="GO:0007155">
    <property type="term" value="P:cell adhesion"/>
    <property type="evidence" value="ECO:0007669"/>
    <property type="project" value="InterPro"/>
</dbReference>
<feature type="signal peptide" evidence="8">
    <location>
        <begin position="1"/>
        <end position="38"/>
    </location>
</feature>
<dbReference type="Pfam" id="PF17961">
    <property type="entry name" value="Big_8"/>
    <property type="match status" value="1"/>
</dbReference>
<dbReference type="Pfam" id="PF19407">
    <property type="entry name" value="DUF5979"/>
    <property type="match status" value="1"/>
</dbReference>
<feature type="transmembrane region" description="Helical" evidence="7">
    <location>
        <begin position="575"/>
        <end position="593"/>
    </location>
</feature>
<keyword evidence="7" id="KW-0812">Transmembrane</keyword>
<evidence type="ECO:0000259" key="9">
    <source>
        <dbReference type="Pfam" id="PF17961"/>
    </source>
</evidence>
<evidence type="ECO:0000256" key="1">
    <source>
        <dbReference type="ARBA" id="ARBA00004168"/>
    </source>
</evidence>
<evidence type="ECO:0000259" key="10">
    <source>
        <dbReference type="Pfam" id="PF19407"/>
    </source>
</evidence>
<keyword evidence="2" id="KW-0134">Cell wall</keyword>
<feature type="region of interest" description="Disordered" evidence="6">
    <location>
        <begin position="514"/>
        <end position="562"/>
    </location>
</feature>
<evidence type="ECO:0000256" key="7">
    <source>
        <dbReference type="SAM" id="Phobius"/>
    </source>
</evidence>
<dbReference type="KEGG" id="asla:NCTC11923_00142"/>
<evidence type="ECO:0000256" key="8">
    <source>
        <dbReference type="SAM" id="SignalP"/>
    </source>
</evidence>
<dbReference type="InterPro" id="IPR057686">
    <property type="entry name" value="DUF7926"/>
</dbReference>
<evidence type="ECO:0000256" key="4">
    <source>
        <dbReference type="ARBA" id="ARBA00022729"/>
    </source>
</evidence>
<proteinExistence type="predicted"/>
<sequence length="598" mass="60870">MNTPSRRLTVVPRTAAACLSLLALVLAVAAVSMAPAHADTDSPVRITSVALTAIDDGGTPLDRPLYVNDSVARMEYAWDAREADLKEGDSFSIGLPSELGYRVTGTESLTADLGDGSPVEVATCAITAQTMTCTFNGVLPAKIAQGYKDVSGTGRIQVTPLRTTTATHLDLTVNGEPMQVDLPAVGGIGPDPRRYEDIALVKEAGGMTEDSTGVTWYIGVGTAGLTEAYQRAGDPVTFDGVTPRTIVLTDTLGEGQSFPEPTAWSLTRINSAEVPRSADHWLELDSTKQAGPTTTEAGAFSIDVSYAGNVATITLTGPFAPRTNYNVVFAAEATNGQNGKAVPGFTYANEVSLPAASLGRQASTSFAQSFDSEVTLGLGGGGLAVTKRVEADAAAQIPADAAYTIEVDYTLPNGLTVDDYPGWAPPGTLKADRTGGTLTVEVTADLRTVIVGQAPGSILPVGTVVALKEAALDGVTPAPGFSWGSAVFTVDGVQATTLTIGDGTVNEVVVTNTVTGAPQDPDAPESPAPSGAPAPPEPTASPSSLASSQPSAPGTAAAAATGDPAPALARTGATIIVPIIAAGAALIGGMLLVRRRKA</sequence>